<dbReference type="PANTHER" id="PTHR30537:SF5">
    <property type="entry name" value="HTH-TYPE TRANSCRIPTIONAL ACTIVATOR TTDR-RELATED"/>
    <property type="match status" value="1"/>
</dbReference>
<dbReference type="Gene3D" id="1.10.10.10">
    <property type="entry name" value="Winged helix-like DNA-binding domain superfamily/Winged helix DNA-binding domain"/>
    <property type="match status" value="1"/>
</dbReference>
<dbReference type="InterPro" id="IPR000847">
    <property type="entry name" value="LysR_HTH_N"/>
</dbReference>
<comment type="similarity">
    <text evidence="1">Belongs to the LysR transcriptional regulatory family.</text>
</comment>
<dbReference type="Gene3D" id="3.40.190.290">
    <property type="match status" value="1"/>
</dbReference>
<feature type="domain" description="HTH lysR-type" evidence="5">
    <location>
        <begin position="1"/>
        <end position="58"/>
    </location>
</feature>
<name>A0ABT4LL48_9PROT</name>
<evidence type="ECO:0000256" key="3">
    <source>
        <dbReference type="ARBA" id="ARBA00023125"/>
    </source>
</evidence>
<dbReference type="InterPro" id="IPR036390">
    <property type="entry name" value="WH_DNA-bd_sf"/>
</dbReference>
<keyword evidence="7" id="KW-1185">Reference proteome</keyword>
<keyword evidence="2" id="KW-0805">Transcription regulation</keyword>
<protein>
    <submittedName>
        <fullName evidence="6">LysR family transcriptional regulator</fullName>
    </submittedName>
</protein>
<evidence type="ECO:0000256" key="4">
    <source>
        <dbReference type="ARBA" id="ARBA00023163"/>
    </source>
</evidence>
<evidence type="ECO:0000313" key="7">
    <source>
        <dbReference type="Proteomes" id="UP001069802"/>
    </source>
</evidence>
<dbReference type="InterPro" id="IPR058163">
    <property type="entry name" value="LysR-type_TF_proteobact-type"/>
</dbReference>
<dbReference type="InterPro" id="IPR036388">
    <property type="entry name" value="WH-like_DNA-bd_sf"/>
</dbReference>
<dbReference type="EMBL" id="JAPWGY010000004">
    <property type="protein sequence ID" value="MCZ4281838.1"/>
    <property type="molecule type" value="Genomic_DNA"/>
</dbReference>
<keyword evidence="4" id="KW-0804">Transcription</keyword>
<dbReference type="Pfam" id="PF03466">
    <property type="entry name" value="LysR_substrate"/>
    <property type="match status" value="1"/>
</dbReference>
<accession>A0ABT4LL48</accession>
<dbReference type="PROSITE" id="PS50931">
    <property type="entry name" value="HTH_LYSR"/>
    <property type="match status" value="1"/>
</dbReference>
<dbReference type="RefSeq" id="WP_269423992.1">
    <property type="nucleotide sequence ID" value="NZ_JAPWGY010000004.1"/>
</dbReference>
<dbReference type="PANTHER" id="PTHR30537">
    <property type="entry name" value="HTH-TYPE TRANSCRIPTIONAL REGULATOR"/>
    <property type="match status" value="1"/>
</dbReference>
<reference evidence="6" key="1">
    <citation type="submission" date="2022-12" db="EMBL/GenBank/DDBJ databases">
        <title>Bacterial isolates from different developmental stages of Nematostella vectensis.</title>
        <authorList>
            <person name="Fraune S."/>
        </authorList>
    </citation>
    <scope>NUCLEOTIDE SEQUENCE</scope>
    <source>
        <strain evidence="6">G21630-S1</strain>
    </source>
</reference>
<organism evidence="6 7">
    <name type="scientific">Kiloniella laminariae</name>
    <dbReference type="NCBI Taxonomy" id="454162"/>
    <lineage>
        <taxon>Bacteria</taxon>
        <taxon>Pseudomonadati</taxon>
        <taxon>Pseudomonadota</taxon>
        <taxon>Alphaproteobacteria</taxon>
        <taxon>Rhodospirillales</taxon>
        <taxon>Kiloniellaceae</taxon>
        <taxon>Kiloniella</taxon>
    </lineage>
</organism>
<dbReference type="CDD" id="cd08422">
    <property type="entry name" value="PBP2_CrgA_like"/>
    <property type="match status" value="1"/>
</dbReference>
<evidence type="ECO:0000259" key="5">
    <source>
        <dbReference type="PROSITE" id="PS50931"/>
    </source>
</evidence>
<keyword evidence="3" id="KW-0238">DNA-binding</keyword>
<dbReference type="Proteomes" id="UP001069802">
    <property type="component" value="Unassembled WGS sequence"/>
</dbReference>
<dbReference type="SUPFAM" id="SSF46785">
    <property type="entry name" value="Winged helix' DNA-binding domain"/>
    <property type="match status" value="1"/>
</dbReference>
<sequence length="302" mass="33417">MDLNEMAVFAAVVEYESFTASARALGVSKSAVSKQINRLEDRLGIRLLNRTTRRLSLTEAGAVFFESCQQIISIAQEAEQAVSQLSNTPRGVLKINAPMSFGIKQMGPLLAAFQKTYPEIEIDVVLNDQVVDLVDEGFDVGIRIGSLMDSRLMAKKVADCRMAVVASPTFLPPEEEPTVPAELSGLNYLQYSYLPRKSGLKFSRDEGQVTVQVKGKMTANNGDFILSAVMAGMGIACMPTFICGDLIQQKRLKQLLPQWEIDTDIAIYLVYPVNRNLPPKVRAFIDFVSKHFSGRPVWDKGF</sequence>
<dbReference type="InterPro" id="IPR005119">
    <property type="entry name" value="LysR_subst-bd"/>
</dbReference>
<dbReference type="SUPFAM" id="SSF53850">
    <property type="entry name" value="Periplasmic binding protein-like II"/>
    <property type="match status" value="1"/>
</dbReference>
<dbReference type="Pfam" id="PF00126">
    <property type="entry name" value="HTH_1"/>
    <property type="match status" value="1"/>
</dbReference>
<proteinExistence type="inferred from homology"/>
<evidence type="ECO:0000256" key="2">
    <source>
        <dbReference type="ARBA" id="ARBA00023015"/>
    </source>
</evidence>
<evidence type="ECO:0000313" key="6">
    <source>
        <dbReference type="EMBL" id="MCZ4281838.1"/>
    </source>
</evidence>
<evidence type="ECO:0000256" key="1">
    <source>
        <dbReference type="ARBA" id="ARBA00009437"/>
    </source>
</evidence>
<dbReference type="PRINTS" id="PR00039">
    <property type="entry name" value="HTHLYSR"/>
</dbReference>
<gene>
    <name evidence="6" type="ORF">O4H49_13690</name>
</gene>
<comment type="caution">
    <text evidence="6">The sequence shown here is derived from an EMBL/GenBank/DDBJ whole genome shotgun (WGS) entry which is preliminary data.</text>
</comment>